<feature type="transmembrane region" description="Helical" evidence="1">
    <location>
        <begin position="16"/>
        <end position="38"/>
    </location>
</feature>
<keyword evidence="1" id="KW-0472">Membrane</keyword>
<proteinExistence type="predicted"/>
<keyword evidence="1" id="KW-1133">Transmembrane helix</keyword>
<dbReference type="EMBL" id="FNIL01000007">
    <property type="protein sequence ID" value="SDO12071.1"/>
    <property type="molecule type" value="Genomic_DNA"/>
</dbReference>
<gene>
    <name evidence="2" type="ORF">SAMN04488053_107100</name>
</gene>
<evidence type="ECO:0000313" key="3">
    <source>
        <dbReference type="Proteomes" id="UP000198778"/>
    </source>
</evidence>
<keyword evidence="1" id="KW-0812">Transmembrane</keyword>
<dbReference type="Proteomes" id="UP000198778">
    <property type="component" value="Unassembled WGS sequence"/>
</dbReference>
<dbReference type="RefSeq" id="WP_280138091.1">
    <property type="nucleotide sequence ID" value="NZ_FNIL01000007.1"/>
</dbReference>
<evidence type="ECO:0000313" key="2">
    <source>
        <dbReference type="EMBL" id="SDO12071.1"/>
    </source>
</evidence>
<protein>
    <submittedName>
        <fullName evidence="2">Uncharacterized protein</fullName>
    </submittedName>
</protein>
<name>A0A1H0GZF9_9BACI</name>
<sequence>MSSKTDKSHDDGVREAFTGLIIGVTMMIVFFLILHFVFDIKMFQ</sequence>
<keyword evidence="3" id="KW-1185">Reference proteome</keyword>
<dbReference type="AlphaFoldDB" id="A0A1H0GZF9"/>
<evidence type="ECO:0000256" key="1">
    <source>
        <dbReference type="SAM" id="Phobius"/>
    </source>
</evidence>
<accession>A0A1H0GZF9</accession>
<reference evidence="3" key="1">
    <citation type="submission" date="2016-10" db="EMBL/GenBank/DDBJ databases">
        <authorList>
            <person name="Varghese N."/>
            <person name="Submissions S."/>
        </authorList>
    </citation>
    <scope>NUCLEOTIDE SEQUENCE [LARGE SCALE GENOMIC DNA]</scope>
    <source>
        <strain evidence="3">CGMCC 1.10369</strain>
    </source>
</reference>
<dbReference type="STRING" id="745820.SAMN04488053_107100"/>
<organism evidence="2 3">
    <name type="scientific">Alkalicoccus daliensis</name>
    <dbReference type="NCBI Taxonomy" id="745820"/>
    <lineage>
        <taxon>Bacteria</taxon>
        <taxon>Bacillati</taxon>
        <taxon>Bacillota</taxon>
        <taxon>Bacilli</taxon>
        <taxon>Bacillales</taxon>
        <taxon>Bacillaceae</taxon>
        <taxon>Alkalicoccus</taxon>
    </lineage>
</organism>